<evidence type="ECO:0000313" key="4">
    <source>
        <dbReference type="EMBL" id="ACP17950.1"/>
    </source>
</evidence>
<evidence type="ECO:0000256" key="1">
    <source>
        <dbReference type="ARBA" id="ARBA00022908"/>
    </source>
</evidence>
<feature type="domain" description="Tyr recombinase" evidence="3">
    <location>
        <begin position="216"/>
        <end position="424"/>
    </location>
</feature>
<proteinExistence type="predicted"/>
<protein>
    <submittedName>
        <fullName evidence="4">Putative phage integrase family protein</fullName>
    </submittedName>
</protein>
<evidence type="ECO:0000256" key="2">
    <source>
        <dbReference type="ARBA" id="ARBA00023172"/>
    </source>
</evidence>
<dbReference type="PROSITE" id="PS51898">
    <property type="entry name" value="TYR_RECOMBINASE"/>
    <property type="match status" value="1"/>
</dbReference>
<keyword evidence="1" id="KW-0229">DNA integration</keyword>
<name>C3VA03_PSENT</name>
<dbReference type="CDD" id="cd00397">
    <property type="entry name" value="DNA_BRE_C"/>
    <property type="match status" value="1"/>
</dbReference>
<dbReference type="GO" id="GO:0003677">
    <property type="term" value="F:DNA binding"/>
    <property type="evidence" value="ECO:0007669"/>
    <property type="project" value="InterPro"/>
</dbReference>
<organism evidence="4">
    <name type="scientific">Pseudomonas nitroreducens</name>
    <dbReference type="NCBI Taxonomy" id="46680"/>
    <lineage>
        <taxon>Bacteria</taxon>
        <taxon>Pseudomonadati</taxon>
        <taxon>Pseudomonadota</taxon>
        <taxon>Gammaproteobacteria</taxon>
        <taxon>Pseudomonadales</taxon>
        <taxon>Pseudomonadaceae</taxon>
        <taxon>Pseudomonas</taxon>
    </lineage>
</organism>
<dbReference type="SUPFAM" id="SSF56349">
    <property type="entry name" value="DNA breaking-rejoining enzymes"/>
    <property type="match status" value="1"/>
</dbReference>
<dbReference type="Pfam" id="PF00589">
    <property type="entry name" value="Phage_integrase"/>
    <property type="match status" value="1"/>
</dbReference>
<dbReference type="InterPro" id="IPR011010">
    <property type="entry name" value="DNA_brk_join_enz"/>
</dbReference>
<sequence>MTLLFFPWKITCSWCKMEKRIVSYPESSQLFTPIPNLRLYDYLTNDSLLTLDGSNMPFMIWPDGSPCLQANAYIIKIRMQSGRGGNGPSRLGSKGGTFGEYAGQISHLIRFCYYNNLNFIELSDDDFCEFIDGLRKETKPKNPVQLKRNERTITSIGRRCLSFLSHVGEMTQTHNFVGIGGTISVQMIDSIFYRNGKSFKRSAVHHRSFRTASARKTRKPISEATISKMRDAIDEISTSEFLCNRRHLMISLFEELGARRGEIQPITVSQVLAASKVKKPIISITTLKRGGPGLTRELQLSPPLIEDLLRFIRSDRRDIMRHFKETPDHGFLFVTERGGRPLGADTLTSEFSLIRRAAGIEEQACAHLFRHAFCTNIVATLISETQALSPDSFRQTLMTNKMLAERAMSMSGHATLESLLDYVDAAFRVKSKFEQVIHNVEIARRYETYERRRKRLLQDFKTGKLSKEKYIEREEALTAAMDRDLKTA</sequence>
<dbReference type="AlphaFoldDB" id="C3VA03"/>
<evidence type="ECO:0000259" key="3">
    <source>
        <dbReference type="PROSITE" id="PS51898"/>
    </source>
</evidence>
<dbReference type="GO" id="GO:0015074">
    <property type="term" value="P:DNA integration"/>
    <property type="evidence" value="ECO:0007669"/>
    <property type="project" value="UniProtKB-KW"/>
</dbReference>
<dbReference type="EMBL" id="FJ851547">
    <property type="protein sequence ID" value="ACP17950.1"/>
    <property type="molecule type" value="Genomic_DNA"/>
</dbReference>
<reference evidence="4" key="2">
    <citation type="journal article" date="2010" name="Arch. Microbiol.">
        <title>Isoeugenol monooxygenase and its putative regulatory gene are located in the eugenol metabolic gene cluster in Pseudomonas nitroreducens Jin1.</title>
        <authorList>
            <person name="Ryu J.Y."/>
            <person name="Seo J."/>
            <person name="Unno T."/>
            <person name="Ahn J.H."/>
            <person name="Yan T."/>
            <person name="Sadowsky M.J."/>
            <person name="Hur H.G."/>
        </authorList>
    </citation>
    <scope>NUCLEOTIDE SEQUENCE</scope>
    <source>
        <strain evidence="4">Jin1</strain>
    </source>
</reference>
<accession>C3VA03</accession>
<dbReference type="GO" id="GO:0006310">
    <property type="term" value="P:DNA recombination"/>
    <property type="evidence" value="ECO:0007669"/>
    <property type="project" value="UniProtKB-KW"/>
</dbReference>
<dbReference type="Gene3D" id="1.10.443.10">
    <property type="entry name" value="Intergrase catalytic core"/>
    <property type="match status" value="1"/>
</dbReference>
<reference evidence="4" key="1">
    <citation type="submission" date="2009-03" db="EMBL/GenBank/DDBJ databases">
        <authorList>
            <person name="Ryu J.-Y."/>
            <person name="Seo J."/>
            <person name="Unno T."/>
            <person name="Ahn J.-H."/>
            <person name="Sadowsky M.J."/>
            <person name="Hur H.-G."/>
        </authorList>
    </citation>
    <scope>NUCLEOTIDE SEQUENCE</scope>
    <source>
        <strain evidence="4">Jin1</strain>
    </source>
</reference>
<dbReference type="PANTHER" id="PTHR30349">
    <property type="entry name" value="PHAGE INTEGRASE-RELATED"/>
    <property type="match status" value="1"/>
</dbReference>
<dbReference type="InterPro" id="IPR050090">
    <property type="entry name" value="Tyrosine_recombinase_XerCD"/>
</dbReference>
<dbReference type="PANTHER" id="PTHR30349:SF64">
    <property type="entry name" value="PROPHAGE INTEGRASE INTD-RELATED"/>
    <property type="match status" value="1"/>
</dbReference>
<dbReference type="InterPro" id="IPR013762">
    <property type="entry name" value="Integrase-like_cat_sf"/>
</dbReference>
<keyword evidence="2" id="KW-0233">DNA recombination</keyword>
<dbReference type="InterPro" id="IPR002104">
    <property type="entry name" value="Integrase_catalytic"/>
</dbReference>